<feature type="region of interest" description="Disordered" evidence="1">
    <location>
        <begin position="1"/>
        <end position="44"/>
    </location>
</feature>
<name>A0A317DMH3_9ACTN</name>
<evidence type="ECO:0000313" key="3">
    <source>
        <dbReference type="EMBL" id="PWR15552.1"/>
    </source>
</evidence>
<dbReference type="Pfam" id="PF00583">
    <property type="entry name" value="Acetyltransf_1"/>
    <property type="match status" value="1"/>
</dbReference>
<evidence type="ECO:0000259" key="2">
    <source>
        <dbReference type="PROSITE" id="PS51186"/>
    </source>
</evidence>
<dbReference type="EMBL" id="QGKS01000181">
    <property type="protein sequence ID" value="PWR15552.1"/>
    <property type="molecule type" value="Genomic_DNA"/>
</dbReference>
<proteinExistence type="predicted"/>
<dbReference type="Gene3D" id="3.40.630.30">
    <property type="match status" value="1"/>
</dbReference>
<accession>A0A317DMH3</accession>
<dbReference type="SUPFAM" id="SSF55729">
    <property type="entry name" value="Acyl-CoA N-acyltransferases (Nat)"/>
    <property type="match status" value="1"/>
</dbReference>
<dbReference type="Proteomes" id="UP000246050">
    <property type="component" value="Unassembled WGS sequence"/>
</dbReference>
<dbReference type="CDD" id="cd04301">
    <property type="entry name" value="NAT_SF"/>
    <property type="match status" value="1"/>
</dbReference>
<evidence type="ECO:0000256" key="1">
    <source>
        <dbReference type="SAM" id="MobiDB-lite"/>
    </source>
</evidence>
<dbReference type="GO" id="GO:0016747">
    <property type="term" value="F:acyltransferase activity, transferring groups other than amino-acyl groups"/>
    <property type="evidence" value="ECO:0007669"/>
    <property type="project" value="InterPro"/>
</dbReference>
<feature type="domain" description="N-acetyltransferase" evidence="2">
    <location>
        <begin position="77"/>
        <end position="173"/>
    </location>
</feature>
<dbReference type="InterPro" id="IPR016181">
    <property type="entry name" value="Acyl_CoA_acyltransferase"/>
</dbReference>
<dbReference type="OrthoDB" id="2935121at2"/>
<gene>
    <name evidence="3" type="ORF">DKT69_10605</name>
</gene>
<sequence length="173" mass="19546">MVGVDDDGGGLAGQQHRRADGDGTDDGSGHGVPPRVCSRAAGRTSLGGQECPDLRIYQLASVRRRRQHLGRWRKRRRLTGYAAAQDQGPHLRSGDAHRVARLHDRYVRPDRRRHGVGRALLAAVSDRAAGWVRYLEWQAHRERAAPFYERLGHRGEPCPQPEYPTFILDFRSR</sequence>
<dbReference type="AlphaFoldDB" id="A0A317DMH3"/>
<protein>
    <recommendedName>
        <fullName evidence="2">N-acetyltransferase domain-containing protein</fullName>
    </recommendedName>
</protein>
<evidence type="ECO:0000313" key="4">
    <source>
        <dbReference type="Proteomes" id="UP000246050"/>
    </source>
</evidence>
<reference evidence="3 4" key="1">
    <citation type="submission" date="2018-05" db="EMBL/GenBank/DDBJ databases">
        <title>Micromonosporas from Atacama Desert.</title>
        <authorList>
            <person name="Carro L."/>
            <person name="Golinska P."/>
            <person name="Klenk H.-P."/>
            <person name="Goodfellow M."/>
        </authorList>
    </citation>
    <scope>NUCLEOTIDE SEQUENCE [LARGE SCALE GENOMIC DNA]</scope>
    <source>
        <strain evidence="3 4">4G51</strain>
    </source>
</reference>
<comment type="caution">
    <text evidence="3">The sequence shown here is derived from an EMBL/GenBank/DDBJ whole genome shotgun (WGS) entry which is preliminary data.</text>
</comment>
<organism evidence="3 4">
    <name type="scientific">Micromonospora sicca</name>
    <dbReference type="NCBI Taxonomy" id="2202420"/>
    <lineage>
        <taxon>Bacteria</taxon>
        <taxon>Bacillati</taxon>
        <taxon>Actinomycetota</taxon>
        <taxon>Actinomycetes</taxon>
        <taxon>Micromonosporales</taxon>
        <taxon>Micromonosporaceae</taxon>
        <taxon>Micromonospora</taxon>
    </lineage>
</organism>
<dbReference type="InterPro" id="IPR000182">
    <property type="entry name" value="GNAT_dom"/>
</dbReference>
<dbReference type="PROSITE" id="PS51186">
    <property type="entry name" value="GNAT"/>
    <property type="match status" value="1"/>
</dbReference>